<evidence type="ECO:0000256" key="1">
    <source>
        <dbReference type="SAM" id="SignalP"/>
    </source>
</evidence>
<feature type="signal peptide" evidence="1">
    <location>
        <begin position="1"/>
        <end position="17"/>
    </location>
</feature>
<dbReference type="SUPFAM" id="SSF69318">
    <property type="entry name" value="Integrin alpha N-terminal domain"/>
    <property type="match status" value="1"/>
</dbReference>
<organism evidence="2 3">
    <name type="scientific">Deinococcus carri</name>
    <dbReference type="NCBI Taxonomy" id="1211323"/>
    <lineage>
        <taxon>Bacteria</taxon>
        <taxon>Thermotogati</taxon>
        <taxon>Deinococcota</taxon>
        <taxon>Deinococci</taxon>
        <taxon>Deinococcales</taxon>
        <taxon>Deinococcaceae</taxon>
        <taxon>Deinococcus</taxon>
    </lineage>
</organism>
<keyword evidence="1" id="KW-0732">Signal</keyword>
<proteinExistence type="predicted"/>
<evidence type="ECO:0008006" key="4">
    <source>
        <dbReference type="Google" id="ProtNLM"/>
    </source>
</evidence>
<reference evidence="2 3" key="1">
    <citation type="submission" date="2024-02" db="EMBL/GenBank/DDBJ databases">
        <title>Deinococcus carri NBRC 110142.</title>
        <authorList>
            <person name="Ichikawa N."/>
            <person name="Katano-Makiyama Y."/>
            <person name="Hidaka K."/>
        </authorList>
    </citation>
    <scope>NUCLEOTIDE SEQUENCE [LARGE SCALE GENOMIC DNA]</scope>
    <source>
        <strain evidence="2 3">NBRC 110142</strain>
    </source>
</reference>
<keyword evidence="3" id="KW-1185">Reference proteome</keyword>
<dbReference type="InterPro" id="IPR028994">
    <property type="entry name" value="Integrin_alpha_N"/>
</dbReference>
<gene>
    <name evidence="2" type="ORF">Dcar01_01320</name>
</gene>
<evidence type="ECO:0000313" key="3">
    <source>
        <dbReference type="Proteomes" id="UP001401887"/>
    </source>
</evidence>
<evidence type="ECO:0000313" key="2">
    <source>
        <dbReference type="EMBL" id="GAA5512604.1"/>
    </source>
</evidence>
<dbReference type="RefSeq" id="WP_345462774.1">
    <property type="nucleotide sequence ID" value="NZ_BAABRP010000003.1"/>
</dbReference>
<feature type="chain" id="PRO_5047006023" description="VCBS repeat-containing protein" evidence="1">
    <location>
        <begin position="18"/>
        <end position="278"/>
    </location>
</feature>
<comment type="caution">
    <text evidence="2">The sequence shown here is derived from an EMBL/GenBank/DDBJ whole genome shotgun (WGS) entry which is preliminary data.</text>
</comment>
<accession>A0ABP9W5E9</accession>
<dbReference type="EMBL" id="BAABRP010000003">
    <property type="protein sequence ID" value="GAA5512604.1"/>
    <property type="molecule type" value="Genomic_DNA"/>
</dbReference>
<dbReference type="Proteomes" id="UP001401887">
    <property type="component" value="Unassembled WGS sequence"/>
</dbReference>
<sequence length="278" mass="29716">MKPLLLLALLQVSAALAAPAAFHPVLVQLPGEDRPELLGAWTPGGWLSAPRTAPRLRGGQVYRPLLPSGQGASVKGGRAESFGPPCELAFGVPLTPAASGNTFRLFTDAGLKAWPRPVLNLPTTNAVYRDIVRAELVKRGLKNPQVHLTGLTRVDLNGDGRAEVIVEAAHFAERSGLYPPPVGQPGDYSLLLLREVVRGRVVTTVLGEHVAPLKPWTPGDPEPMPMALLYRLAGVADLNGDGRMELVTFGAYYEGYGLDVREWTPGGWKTRLEGGCGV</sequence>
<name>A0ABP9W5E9_9DEIO</name>
<protein>
    <recommendedName>
        <fullName evidence="4">VCBS repeat-containing protein</fullName>
    </recommendedName>
</protein>